<sequence length="76" mass="8968">MKMTEATNRTPELVSRLLQVWEDSARATHLFLSDAEIKDIKEWNSSFLYLCLYYILCAGESKLVYVKKRRLFVTFS</sequence>
<dbReference type="Proteomes" id="UP000886889">
    <property type="component" value="Unassembled WGS sequence"/>
</dbReference>
<evidence type="ECO:0000313" key="2">
    <source>
        <dbReference type="Proteomes" id="UP000886889"/>
    </source>
</evidence>
<comment type="caution">
    <text evidence="1">The sequence shown here is derived from an EMBL/GenBank/DDBJ whole genome shotgun (WGS) entry which is preliminary data.</text>
</comment>
<protein>
    <submittedName>
        <fullName evidence="1">Uncharacterized protein</fullName>
    </submittedName>
</protein>
<organism evidence="1 2">
    <name type="scientific">Candidatus Merdiplasma excrementigallinarum</name>
    <dbReference type="NCBI Taxonomy" id="2840864"/>
    <lineage>
        <taxon>Bacteria</taxon>
        <taxon>Bacillati</taxon>
        <taxon>Bacillota</taxon>
        <taxon>Clostridia</taxon>
        <taxon>Lachnospirales</taxon>
        <taxon>Lachnospiraceae</taxon>
        <taxon>Lachnospiraceae incertae sedis</taxon>
        <taxon>Candidatus Merdiplasma</taxon>
    </lineage>
</organism>
<reference evidence="1" key="1">
    <citation type="submission" date="2020-10" db="EMBL/GenBank/DDBJ databases">
        <authorList>
            <person name="Gilroy R."/>
        </authorList>
    </citation>
    <scope>NUCLEOTIDE SEQUENCE</scope>
    <source>
        <strain evidence="1">ChiBcec6-7307</strain>
    </source>
</reference>
<accession>A0A9D1P196</accession>
<name>A0A9D1P196_9FIRM</name>
<dbReference type="EMBL" id="DVOS01000067">
    <property type="protein sequence ID" value="HIV23914.1"/>
    <property type="molecule type" value="Genomic_DNA"/>
</dbReference>
<gene>
    <name evidence="1" type="ORF">IAC80_08265</name>
</gene>
<evidence type="ECO:0000313" key="1">
    <source>
        <dbReference type="EMBL" id="HIV23914.1"/>
    </source>
</evidence>
<proteinExistence type="predicted"/>
<reference evidence="1" key="2">
    <citation type="journal article" date="2021" name="PeerJ">
        <title>Extensive microbial diversity within the chicken gut microbiome revealed by metagenomics and culture.</title>
        <authorList>
            <person name="Gilroy R."/>
            <person name="Ravi A."/>
            <person name="Getino M."/>
            <person name="Pursley I."/>
            <person name="Horton D.L."/>
            <person name="Alikhan N.F."/>
            <person name="Baker D."/>
            <person name="Gharbi K."/>
            <person name="Hall N."/>
            <person name="Watson M."/>
            <person name="Adriaenssens E.M."/>
            <person name="Foster-Nyarko E."/>
            <person name="Jarju S."/>
            <person name="Secka A."/>
            <person name="Antonio M."/>
            <person name="Oren A."/>
            <person name="Chaudhuri R.R."/>
            <person name="La Ragione R."/>
            <person name="Hildebrand F."/>
            <person name="Pallen M.J."/>
        </authorList>
    </citation>
    <scope>NUCLEOTIDE SEQUENCE</scope>
    <source>
        <strain evidence="1">ChiBcec6-7307</strain>
    </source>
</reference>
<dbReference type="AlphaFoldDB" id="A0A9D1P196"/>